<evidence type="ECO:0000256" key="5">
    <source>
        <dbReference type="ARBA" id="ARBA00023136"/>
    </source>
</evidence>
<gene>
    <name evidence="7" type="ORF">FcAc13_09965</name>
</gene>
<evidence type="ECO:0000256" key="3">
    <source>
        <dbReference type="ARBA" id="ARBA00022692"/>
    </source>
</evidence>
<feature type="transmembrane region" description="Helical" evidence="6">
    <location>
        <begin position="6"/>
        <end position="26"/>
    </location>
</feature>
<evidence type="ECO:0000256" key="1">
    <source>
        <dbReference type="ARBA" id="ARBA00004651"/>
    </source>
</evidence>
<evidence type="ECO:0000256" key="4">
    <source>
        <dbReference type="ARBA" id="ARBA00022989"/>
    </source>
</evidence>
<evidence type="ECO:0000256" key="6">
    <source>
        <dbReference type="SAM" id="Phobius"/>
    </source>
</evidence>
<dbReference type="EMBL" id="JABURY010000019">
    <property type="protein sequence ID" value="MBC9131628.1"/>
    <property type="molecule type" value="Genomic_DNA"/>
</dbReference>
<protein>
    <submittedName>
        <fullName evidence="7">LysE family transporter</fullName>
    </submittedName>
</protein>
<evidence type="ECO:0000256" key="2">
    <source>
        <dbReference type="ARBA" id="ARBA00022475"/>
    </source>
</evidence>
<keyword evidence="2" id="KW-1003">Cell membrane</keyword>
<evidence type="ECO:0000313" key="8">
    <source>
        <dbReference type="Proteomes" id="UP000651208"/>
    </source>
</evidence>
<sequence length="207" mass="23461">MEYESFIIVATISLLGMISPGPDFFLVVRNSLNYPHKYALMTCWGVIMGIFTHMSYCVAGIAVLIQTTPWLFNTLRYVGAAYLGWIGIKALLAKTNGVSYVDRSYNICKINYFKAFMQGYLCNLLNPKATLFFLAIFTQVLALDSSLLEKLCVALIIWIEAVLWWPLVTIVFQSEIVRRGYFKIQFIIDKLLAVILLGLSLKVALDF</sequence>
<keyword evidence="4 6" id="KW-1133">Transmembrane helix</keyword>
<feature type="transmembrane region" description="Helical" evidence="6">
    <location>
        <begin position="38"/>
        <end position="65"/>
    </location>
</feature>
<dbReference type="PANTHER" id="PTHR30086:SF20">
    <property type="entry name" value="ARGININE EXPORTER PROTEIN ARGO-RELATED"/>
    <property type="match status" value="1"/>
</dbReference>
<comment type="caution">
    <text evidence="7">The sequence shown here is derived from an EMBL/GenBank/DDBJ whole genome shotgun (WGS) entry which is preliminary data.</text>
</comment>
<dbReference type="RefSeq" id="WP_187756070.1">
    <property type="nucleotide sequence ID" value="NZ_JABURY010000019.1"/>
</dbReference>
<organism evidence="7 8">
    <name type="scientific">Frischella japonica</name>
    <dbReference type="NCBI Taxonomy" id="2741544"/>
    <lineage>
        <taxon>Bacteria</taxon>
        <taxon>Pseudomonadati</taxon>
        <taxon>Pseudomonadota</taxon>
        <taxon>Gammaproteobacteria</taxon>
        <taxon>Orbales</taxon>
        <taxon>Orbaceae</taxon>
        <taxon>Frischella</taxon>
    </lineage>
</organism>
<keyword evidence="8" id="KW-1185">Reference proteome</keyword>
<dbReference type="PIRSF" id="PIRSF006324">
    <property type="entry name" value="LeuE"/>
    <property type="match status" value="1"/>
</dbReference>
<dbReference type="InterPro" id="IPR001123">
    <property type="entry name" value="LeuE-type"/>
</dbReference>
<dbReference type="Pfam" id="PF01810">
    <property type="entry name" value="LysE"/>
    <property type="match status" value="1"/>
</dbReference>
<feature type="transmembrane region" description="Helical" evidence="6">
    <location>
        <begin position="77"/>
        <end position="99"/>
    </location>
</feature>
<keyword evidence="3 6" id="KW-0812">Transmembrane</keyword>
<comment type="subcellular location">
    <subcellularLocation>
        <location evidence="1">Cell membrane</location>
        <topology evidence="1">Multi-pass membrane protein</topology>
    </subcellularLocation>
</comment>
<feature type="transmembrane region" description="Helical" evidence="6">
    <location>
        <begin position="153"/>
        <end position="172"/>
    </location>
</feature>
<name>A0ABR7R091_9GAMM</name>
<dbReference type="PANTHER" id="PTHR30086">
    <property type="entry name" value="ARGININE EXPORTER PROTEIN ARGO"/>
    <property type="match status" value="1"/>
</dbReference>
<keyword evidence="5 6" id="KW-0472">Membrane</keyword>
<feature type="transmembrane region" description="Helical" evidence="6">
    <location>
        <begin position="120"/>
        <end position="141"/>
    </location>
</feature>
<proteinExistence type="predicted"/>
<reference evidence="7 8" key="1">
    <citation type="submission" date="2020-06" db="EMBL/GenBank/DDBJ databases">
        <title>Frischella cerana isolated from Apis cerana gut homogenate.</title>
        <authorList>
            <person name="Wolter L.A."/>
            <person name="Suenami S."/>
            <person name="Miyazaki R."/>
        </authorList>
    </citation>
    <scope>NUCLEOTIDE SEQUENCE [LARGE SCALE GENOMIC DNA]</scope>
    <source>
        <strain evidence="7 8">Ac13</strain>
    </source>
</reference>
<evidence type="ECO:0000313" key="7">
    <source>
        <dbReference type="EMBL" id="MBC9131628.1"/>
    </source>
</evidence>
<accession>A0ABR7R091</accession>
<dbReference type="Proteomes" id="UP000651208">
    <property type="component" value="Unassembled WGS sequence"/>
</dbReference>